<dbReference type="EMBL" id="RJVU01068832">
    <property type="protein sequence ID" value="ROI78119.1"/>
    <property type="molecule type" value="Genomic_DNA"/>
</dbReference>
<organism evidence="1 2">
    <name type="scientific">Anabarilius grahami</name>
    <name type="common">Kanglang fish</name>
    <name type="synonym">Barilius grahami</name>
    <dbReference type="NCBI Taxonomy" id="495550"/>
    <lineage>
        <taxon>Eukaryota</taxon>
        <taxon>Metazoa</taxon>
        <taxon>Chordata</taxon>
        <taxon>Craniata</taxon>
        <taxon>Vertebrata</taxon>
        <taxon>Euteleostomi</taxon>
        <taxon>Actinopterygii</taxon>
        <taxon>Neopterygii</taxon>
        <taxon>Teleostei</taxon>
        <taxon>Ostariophysi</taxon>
        <taxon>Cypriniformes</taxon>
        <taxon>Xenocyprididae</taxon>
        <taxon>Xenocypridinae</taxon>
        <taxon>Xenocypridinae incertae sedis</taxon>
        <taxon>Anabarilius</taxon>
    </lineage>
</organism>
<evidence type="ECO:0000313" key="2">
    <source>
        <dbReference type="Proteomes" id="UP000281406"/>
    </source>
</evidence>
<evidence type="ECO:0000313" key="1">
    <source>
        <dbReference type="EMBL" id="ROI78119.1"/>
    </source>
</evidence>
<dbReference type="OrthoDB" id="8955945at2759"/>
<accession>A0A3N0XMR8</accession>
<dbReference type="Proteomes" id="UP000281406">
    <property type="component" value="Unassembled WGS sequence"/>
</dbReference>
<keyword evidence="2" id="KW-1185">Reference proteome</keyword>
<name>A0A3N0XMR8_ANAGA</name>
<reference evidence="1 2" key="1">
    <citation type="submission" date="2018-10" db="EMBL/GenBank/DDBJ databases">
        <title>Genome assembly for a Yunnan-Guizhou Plateau 3E fish, Anabarilius grahami (Regan), and its evolutionary and genetic applications.</title>
        <authorList>
            <person name="Jiang W."/>
        </authorList>
    </citation>
    <scope>NUCLEOTIDE SEQUENCE [LARGE SCALE GENOMIC DNA]</scope>
    <source>
        <strain evidence="1">AG-KIZ</strain>
        <tissue evidence="1">Muscle</tissue>
    </source>
</reference>
<comment type="caution">
    <text evidence="1">The sequence shown here is derived from an EMBL/GenBank/DDBJ whole genome shotgun (WGS) entry which is preliminary data.</text>
</comment>
<sequence length="124" mass="13822">MHSRCGRDIDGARGRCSFLVGRSAPNSLGRMTSGNFWVELRVEFGRFENQGDNSVSSYTLKFCTLSASSGWNETALSTAFRQRLNAEVRQLIVIYDDAIGLENFIQKIIRVSKRLTACSLPKPA</sequence>
<dbReference type="AlphaFoldDB" id="A0A3N0XMR8"/>
<gene>
    <name evidence="1" type="ORF">DPX16_0179</name>
</gene>
<protein>
    <submittedName>
        <fullName evidence="1">Uncharacterized protein</fullName>
    </submittedName>
</protein>
<proteinExistence type="predicted"/>